<name>A0A3D9SHI4_9ACTN</name>
<dbReference type="AlphaFoldDB" id="A0A3D9SHI4"/>
<accession>A0A3D9SHI4</accession>
<proteinExistence type="predicted"/>
<dbReference type="EMBL" id="QTTT01000001">
    <property type="protein sequence ID" value="REE95352.1"/>
    <property type="molecule type" value="Genomic_DNA"/>
</dbReference>
<feature type="region of interest" description="Disordered" evidence="1">
    <location>
        <begin position="1"/>
        <end position="42"/>
    </location>
</feature>
<comment type="caution">
    <text evidence="2">The sequence shown here is derived from an EMBL/GenBank/DDBJ whole genome shotgun (WGS) entry which is preliminary data.</text>
</comment>
<gene>
    <name evidence="2" type="ORF">DFJ69_0738</name>
</gene>
<reference evidence="2 3" key="1">
    <citation type="submission" date="2018-08" db="EMBL/GenBank/DDBJ databases">
        <title>Sequencing the genomes of 1000 actinobacteria strains.</title>
        <authorList>
            <person name="Klenk H.-P."/>
        </authorList>
    </citation>
    <scope>NUCLEOTIDE SEQUENCE [LARGE SCALE GENOMIC DNA]</scope>
    <source>
        <strain evidence="2 3">DSM 43927</strain>
    </source>
</reference>
<organism evidence="2 3">
    <name type="scientific">Thermomonospora umbrina</name>
    <dbReference type="NCBI Taxonomy" id="111806"/>
    <lineage>
        <taxon>Bacteria</taxon>
        <taxon>Bacillati</taxon>
        <taxon>Actinomycetota</taxon>
        <taxon>Actinomycetes</taxon>
        <taxon>Streptosporangiales</taxon>
        <taxon>Thermomonosporaceae</taxon>
        <taxon>Thermomonospora</taxon>
    </lineage>
</organism>
<evidence type="ECO:0000313" key="2">
    <source>
        <dbReference type="EMBL" id="REE95352.1"/>
    </source>
</evidence>
<keyword evidence="3" id="KW-1185">Reference proteome</keyword>
<evidence type="ECO:0000256" key="1">
    <source>
        <dbReference type="SAM" id="MobiDB-lite"/>
    </source>
</evidence>
<feature type="compositionally biased region" description="Basic and acidic residues" evidence="1">
    <location>
        <begin position="33"/>
        <end position="42"/>
    </location>
</feature>
<evidence type="ECO:0000313" key="3">
    <source>
        <dbReference type="Proteomes" id="UP000256661"/>
    </source>
</evidence>
<protein>
    <submittedName>
        <fullName evidence="2">Uncharacterized protein</fullName>
    </submittedName>
</protein>
<dbReference type="Proteomes" id="UP000256661">
    <property type="component" value="Unassembled WGS sequence"/>
</dbReference>
<sequence length="42" mass="4354">MTRVTPAPHVFRTGPVGARPGPPVASPGSAARFRTDARAARL</sequence>